<keyword evidence="1" id="KW-0560">Oxidoreductase</keyword>
<dbReference type="PANTHER" id="PTHR44054:SF1">
    <property type="entry name" value="SYNAPTIC VESICLE MEMBRANE PROTEIN VAT-1 HOMOLOG"/>
    <property type="match status" value="1"/>
</dbReference>
<dbReference type="Gene3D" id="3.90.180.10">
    <property type="entry name" value="Medium-chain alcohol dehydrogenases, catalytic domain"/>
    <property type="match status" value="1"/>
</dbReference>
<dbReference type="Proteomes" id="UP000189796">
    <property type="component" value="Chromosome I"/>
</dbReference>
<evidence type="ECO:0000259" key="2">
    <source>
        <dbReference type="SMART" id="SM00829"/>
    </source>
</evidence>
<dbReference type="InterPro" id="IPR011032">
    <property type="entry name" value="GroES-like_sf"/>
</dbReference>
<dbReference type="EMBL" id="LT670817">
    <property type="protein sequence ID" value="SHH20142.1"/>
    <property type="molecule type" value="Genomic_DNA"/>
</dbReference>
<dbReference type="OrthoDB" id="7355832at2"/>
<dbReference type="Pfam" id="PF08240">
    <property type="entry name" value="ADH_N"/>
    <property type="match status" value="1"/>
</dbReference>
<dbReference type="InterPro" id="IPR013154">
    <property type="entry name" value="ADH-like_N"/>
</dbReference>
<dbReference type="InterPro" id="IPR002364">
    <property type="entry name" value="Quin_OxRdtase/zeta-crystal_CS"/>
</dbReference>
<dbReference type="Gene3D" id="3.40.50.720">
    <property type="entry name" value="NAD(P)-binding Rossmann-like Domain"/>
    <property type="match status" value="1"/>
</dbReference>
<dbReference type="InterPro" id="IPR052100">
    <property type="entry name" value="SV-ATPase_mito-regulator"/>
</dbReference>
<dbReference type="InterPro" id="IPR020843">
    <property type="entry name" value="ER"/>
</dbReference>
<reference evidence="3 4" key="1">
    <citation type="submission" date="2016-11" db="EMBL/GenBank/DDBJ databases">
        <authorList>
            <person name="Jaros S."/>
            <person name="Januszkiewicz K."/>
            <person name="Wedrychowicz H."/>
        </authorList>
    </citation>
    <scope>NUCLEOTIDE SEQUENCE [LARGE SCALE GENOMIC DNA]</scope>
    <source>
        <strain evidence="3 4">GAS138</strain>
    </source>
</reference>
<sequence length="340" mass="36616">MRQIWITKIGPPEVLEVKEAPDPEPKAGEVRIRVEASGVNFADIMGRLGLYPDLPPIPVVPGYEVSGHIDAVGAGVAPNWAGRDVLAATRFGGYADTICVPINQVFARPPGMSALEAASIPINYFTAWQLIVVMGGLKANETVLIHSAGGGVGIAATQIAKHIGAQVIGTASAAKHAELRALGTDHLIDYRTEDFETRTREITNGRGVELILDAVGGESWKKGYRVLAPTGRLGIFGISAAVSGKERSLLGMLATLARAPWFQFNPLSLMNANKGVFGVNLGHMWGEIDRQRQWADQLLNLWTQGAIKPKVARTFPFAEAPQAHHFVQDRRNIGKVLLVT</sequence>
<dbReference type="SMART" id="SM00829">
    <property type="entry name" value="PKS_ER"/>
    <property type="match status" value="1"/>
</dbReference>
<dbReference type="InterPro" id="IPR036291">
    <property type="entry name" value="NAD(P)-bd_dom_sf"/>
</dbReference>
<dbReference type="SUPFAM" id="SSF50129">
    <property type="entry name" value="GroES-like"/>
    <property type="match status" value="1"/>
</dbReference>
<dbReference type="PANTHER" id="PTHR44054">
    <property type="entry name" value="SYNAPTIC VESICLE MEMBRANE PROTEIN VAT-1 HOMOLOG-LIKE"/>
    <property type="match status" value="1"/>
</dbReference>
<protein>
    <submittedName>
        <fullName evidence="3">NADPH:quinone reductase</fullName>
    </submittedName>
</protein>
<accession>A0A1M5R1A7</accession>
<proteinExistence type="predicted"/>
<gene>
    <name evidence="3" type="ORF">SAMN05443248_4044</name>
</gene>
<feature type="domain" description="Enoyl reductase (ER)" evidence="2">
    <location>
        <begin position="10"/>
        <end position="338"/>
    </location>
</feature>
<name>A0A1M5R1A7_9BRAD</name>
<dbReference type="Pfam" id="PF13602">
    <property type="entry name" value="ADH_zinc_N_2"/>
    <property type="match status" value="1"/>
</dbReference>
<evidence type="ECO:0000313" key="3">
    <source>
        <dbReference type="EMBL" id="SHH20142.1"/>
    </source>
</evidence>
<evidence type="ECO:0000256" key="1">
    <source>
        <dbReference type="ARBA" id="ARBA00023002"/>
    </source>
</evidence>
<dbReference type="PROSITE" id="PS01162">
    <property type="entry name" value="QOR_ZETA_CRYSTAL"/>
    <property type="match status" value="1"/>
</dbReference>
<evidence type="ECO:0000313" key="4">
    <source>
        <dbReference type="Proteomes" id="UP000189796"/>
    </source>
</evidence>
<dbReference type="CDD" id="cd08275">
    <property type="entry name" value="MDR3"/>
    <property type="match status" value="1"/>
</dbReference>
<dbReference type="GO" id="GO:0016491">
    <property type="term" value="F:oxidoreductase activity"/>
    <property type="evidence" value="ECO:0007669"/>
    <property type="project" value="UniProtKB-KW"/>
</dbReference>
<dbReference type="SUPFAM" id="SSF51735">
    <property type="entry name" value="NAD(P)-binding Rossmann-fold domains"/>
    <property type="match status" value="1"/>
</dbReference>
<organism evidence="3 4">
    <name type="scientific">Bradyrhizobium erythrophlei</name>
    <dbReference type="NCBI Taxonomy" id="1437360"/>
    <lineage>
        <taxon>Bacteria</taxon>
        <taxon>Pseudomonadati</taxon>
        <taxon>Pseudomonadota</taxon>
        <taxon>Alphaproteobacteria</taxon>
        <taxon>Hyphomicrobiales</taxon>
        <taxon>Nitrobacteraceae</taxon>
        <taxon>Bradyrhizobium</taxon>
    </lineage>
</organism>
<dbReference type="GO" id="GO:0008270">
    <property type="term" value="F:zinc ion binding"/>
    <property type="evidence" value="ECO:0007669"/>
    <property type="project" value="InterPro"/>
</dbReference>
<dbReference type="AlphaFoldDB" id="A0A1M5R1A7"/>